<evidence type="ECO:0000259" key="11">
    <source>
        <dbReference type="Pfam" id="PF06248"/>
    </source>
</evidence>
<dbReference type="EMBL" id="OU963864">
    <property type="protein sequence ID" value="CAH0386085.1"/>
    <property type="molecule type" value="Genomic_DNA"/>
</dbReference>
<keyword evidence="4" id="KW-0158">Chromosome</keyword>
<dbReference type="Pfam" id="PF20665">
    <property type="entry name" value="Zw10_middle"/>
    <property type="match status" value="1"/>
</dbReference>
<reference evidence="15" key="1">
    <citation type="submission" date="2021-12" db="EMBL/GenBank/DDBJ databases">
        <authorList>
            <person name="King R."/>
        </authorList>
    </citation>
    <scope>NUCLEOTIDE SEQUENCE</scope>
</reference>
<comment type="similarity">
    <text evidence="3">Belongs to the ZW10 family.</text>
</comment>
<accession>A0A9P0F2G5</accession>
<keyword evidence="7" id="KW-0498">Mitosis</keyword>
<evidence type="ECO:0000256" key="10">
    <source>
        <dbReference type="ARBA" id="ARBA00023328"/>
    </source>
</evidence>
<evidence type="ECO:0000259" key="14">
    <source>
        <dbReference type="Pfam" id="PF22766"/>
    </source>
</evidence>
<dbReference type="Proteomes" id="UP001152759">
    <property type="component" value="Chromosome 3"/>
</dbReference>
<evidence type="ECO:0000259" key="12">
    <source>
        <dbReference type="Pfam" id="PF20665"/>
    </source>
</evidence>
<feature type="domain" description="Centromere/kinetochore protein zw10 C-terminal" evidence="13">
    <location>
        <begin position="419"/>
        <end position="549"/>
    </location>
</feature>
<dbReference type="PANTHER" id="PTHR12205">
    <property type="entry name" value="CENTROMERE/KINETOCHORE PROTEIN ZW10"/>
    <property type="match status" value="1"/>
</dbReference>
<gene>
    <name evidence="15" type="ORF">BEMITA_LOCUS5246</name>
</gene>
<evidence type="ECO:0000256" key="9">
    <source>
        <dbReference type="ARBA" id="ARBA00023306"/>
    </source>
</evidence>
<sequence>MNFLSEVMATAGKIEMDELRYKIRRIKEDISTLKSKVNDIVKREYVQFIPLVEDDEDLTLEAIHLADEMESLSNRIDKQMKVEVTECLTEVANLSEAFRESNLLLEALQKLLFIHDNLQSTRDIHDNESRTKAIKKLIGISELLDTMSDQFESLEILEGIRAEIDEQWQSFLLSDNEALRKHITWDEREPSCKNRQLTLTVSENFAKSEILEALNLLDDLPLVTSKFCEGLMSKILIPLMTQPHSVDIMTTKGAQLILRSIPSTVDQPIQLKMENLLKVFQFLSEYLSVPIDETRKFTSKVDDFIAENFCELFIKHCVVDSIPFKQKDYRNYEKFVCQIMSFETSLRKMGFLSHKTTALSHFTSNSEEQFSENASQVHIAKARDLMKKDLHRMTQVAPSNVSNESIADNWHMDLCENTFEFPTCCISQSATELVGALTEIMEDIVHSTSTLHAVKLFCAARNIVSMYADVVSVYHAKMLTSIPQQAALFFNNCFYLAHKSVFLIVEYKPKFPQTLDARLVTMVDLVQPLRKAGLTVLIEQVQTQKKQIVDIIKDSGLITLGDTSVFPVSIEKSMRQCLRQLKLLQSVWTHILPASTYTKIMGQISSTLVEELINCILSIDDIASDVATNLVTIFQNIIEDLPRLFPNPQEVFRLIRKWGRFVELTKVLGGTLQEIDERWADGKGPLAEEFKADQVRHLIRALFRDTERRANLLARIQIQINTRGADPFSLKKRSAK</sequence>
<dbReference type="KEGG" id="btab:109032250"/>
<name>A0A9P0F2G5_BEMTA</name>
<comment type="subcellular location">
    <subcellularLocation>
        <location evidence="2">Chromosome</location>
        <location evidence="2">Centromere</location>
        <location evidence="2">Kinetochore</location>
    </subcellularLocation>
    <subcellularLocation>
        <location evidence="1">Cytoplasm</location>
    </subcellularLocation>
</comment>
<keyword evidence="9" id="KW-0131">Cell cycle</keyword>
<keyword evidence="6" id="KW-0132">Cell division</keyword>
<dbReference type="Pfam" id="PF06248">
    <property type="entry name" value="Zw10_N"/>
    <property type="match status" value="1"/>
</dbReference>
<feature type="domain" description="Centromere/kinetochore protein zw10 middle" evidence="12">
    <location>
        <begin position="197"/>
        <end position="386"/>
    </location>
</feature>
<dbReference type="GO" id="GO:0051301">
    <property type="term" value="P:cell division"/>
    <property type="evidence" value="ECO:0007669"/>
    <property type="project" value="UniProtKB-KW"/>
</dbReference>
<protein>
    <recommendedName>
        <fullName evidence="17">Centromere/kinetochore protein zw10</fullName>
    </recommendedName>
</protein>
<evidence type="ECO:0000259" key="13">
    <source>
        <dbReference type="Pfam" id="PF20666"/>
    </source>
</evidence>
<keyword evidence="5" id="KW-0963">Cytoplasm</keyword>
<feature type="domain" description="ZW10 C-terminal helical" evidence="14">
    <location>
        <begin position="572"/>
        <end position="716"/>
    </location>
</feature>
<evidence type="ECO:0000313" key="15">
    <source>
        <dbReference type="EMBL" id="CAH0386085.1"/>
    </source>
</evidence>
<dbReference type="PANTHER" id="PTHR12205:SF0">
    <property type="entry name" value="CENTROMERE_KINETOCHORE PROTEIN ZW10 HOMOLOG"/>
    <property type="match status" value="1"/>
</dbReference>
<dbReference type="GO" id="GO:1990423">
    <property type="term" value="C:RZZ complex"/>
    <property type="evidence" value="ECO:0007669"/>
    <property type="project" value="TreeGrafter"/>
</dbReference>
<dbReference type="GO" id="GO:0005737">
    <property type="term" value="C:cytoplasm"/>
    <property type="evidence" value="ECO:0007669"/>
    <property type="project" value="UniProtKB-SubCell"/>
</dbReference>
<keyword evidence="16" id="KW-1185">Reference proteome</keyword>
<dbReference type="Pfam" id="PF20666">
    <property type="entry name" value="ZW10_C"/>
    <property type="match status" value="1"/>
</dbReference>
<dbReference type="Gene3D" id="1.10.357.150">
    <property type="match status" value="1"/>
</dbReference>
<organism evidence="15 16">
    <name type="scientific">Bemisia tabaci</name>
    <name type="common">Sweetpotato whitefly</name>
    <name type="synonym">Aleurodes tabaci</name>
    <dbReference type="NCBI Taxonomy" id="7038"/>
    <lineage>
        <taxon>Eukaryota</taxon>
        <taxon>Metazoa</taxon>
        <taxon>Ecdysozoa</taxon>
        <taxon>Arthropoda</taxon>
        <taxon>Hexapoda</taxon>
        <taxon>Insecta</taxon>
        <taxon>Pterygota</taxon>
        <taxon>Neoptera</taxon>
        <taxon>Paraneoptera</taxon>
        <taxon>Hemiptera</taxon>
        <taxon>Sternorrhyncha</taxon>
        <taxon>Aleyrodoidea</taxon>
        <taxon>Aleyrodidae</taxon>
        <taxon>Aleyrodinae</taxon>
        <taxon>Bemisia</taxon>
    </lineage>
</organism>
<evidence type="ECO:0000256" key="7">
    <source>
        <dbReference type="ARBA" id="ARBA00022776"/>
    </source>
</evidence>
<dbReference type="InterPro" id="IPR048344">
    <property type="entry name" value="Zw10_middle"/>
</dbReference>
<evidence type="ECO:0000256" key="3">
    <source>
        <dbReference type="ARBA" id="ARBA00006245"/>
    </source>
</evidence>
<feature type="domain" description="Centromere/kinetochore protein zw10 N-terminal" evidence="11">
    <location>
        <begin position="32"/>
        <end position="117"/>
    </location>
</feature>
<evidence type="ECO:0008006" key="17">
    <source>
        <dbReference type="Google" id="ProtNLM"/>
    </source>
</evidence>
<dbReference type="GO" id="GO:0005634">
    <property type="term" value="C:nucleus"/>
    <property type="evidence" value="ECO:0007669"/>
    <property type="project" value="InterPro"/>
</dbReference>
<evidence type="ECO:0000313" key="16">
    <source>
        <dbReference type="Proteomes" id="UP001152759"/>
    </source>
</evidence>
<keyword evidence="8" id="KW-0995">Kinetochore</keyword>
<dbReference type="GO" id="GO:0006888">
    <property type="term" value="P:endoplasmic reticulum to Golgi vesicle-mediated transport"/>
    <property type="evidence" value="ECO:0007669"/>
    <property type="project" value="TreeGrafter"/>
</dbReference>
<dbReference type="InterPro" id="IPR009361">
    <property type="entry name" value="Zw10_N"/>
</dbReference>
<dbReference type="Pfam" id="PF22766">
    <property type="entry name" value="ZW10_C2"/>
    <property type="match status" value="1"/>
</dbReference>
<keyword evidence="10" id="KW-0137">Centromere</keyword>
<dbReference type="InterPro" id="IPR048343">
    <property type="entry name" value="ZW10_C"/>
</dbReference>
<evidence type="ECO:0000256" key="2">
    <source>
        <dbReference type="ARBA" id="ARBA00004629"/>
    </source>
</evidence>
<dbReference type="GO" id="GO:0007094">
    <property type="term" value="P:mitotic spindle assembly checkpoint signaling"/>
    <property type="evidence" value="ECO:0007669"/>
    <property type="project" value="TreeGrafter"/>
</dbReference>
<evidence type="ECO:0000256" key="5">
    <source>
        <dbReference type="ARBA" id="ARBA00022490"/>
    </source>
</evidence>
<dbReference type="InterPro" id="IPR046362">
    <property type="entry name" value="Zw10/DSL1_C_sf"/>
</dbReference>
<dbReference type="AlphaFoldDB" id="A0A9P0F2G5"/>
<evidence type="ECO:0000256" key="4">
    <source>
        <dbReference type="ARBA" id="ARBA00022454"/>
    </source>
</evidence>
<dbReference type="InterPro" id="IPR055148">
    <property type="entry name" value="ZW10_C_2"/>
</dbReference>
<evidence type="ECO:0000256" key="6">
    <source>
        <dbReference type="ARBA" id="ARBA00022618"/>
    </source>
</evidence>
<proteinExistence type="inferred from homology"/>
<evidence type="ECO:0000256" key="8">
    <source>
        <dbReference type="ARBA" id="ARBA00022838"/>
    </source>
</evidence>
<evidence type="ECO:0000256" key="1">
    <source>
        <dbReference type="ARBA" id="ARBA00004496"/>
    </source>
</evidence>